<comment type="caution">
    <text evidence="2">The sequence shown here is derived from an EMBL/GenBank/DDBJ whole genome shotgun (WGS) entry which is preliminary data.</text>
</comment>
<reference evidence="2" key="1">
    <citation type="submission" date="2021-02" db="EMBL/GenBank/DDBJ databases">
        <authorList>
            <person name="Dougan E. K."/>
            <person name="Rhodes N."/>
            <person name="Thang M."/>
            <person name="Chan C."/>
        </authorList>
    </citation>
    <scope>NUCLEOTIDE SEQUENCE</scope>
</reference>
<accession>A0A813EL54</accession>
<protein>
    <submittedName>
        <fullName evidence="2">Uncharacterized protein</fullName>
    </submittedName>
</protein>
<evidence type="ECO:0000256" key="1">
    <source>
        <dbReference type="SAM" id="SignalP"/>
    </source>
</evidence>
<keyword evidence="1" id="KW-0732">Signal</keyword>
<dbReference type="Pfam" id="PF09612">
    <property type="entry name" value="HtrL_YibB"/>
    <property type="match status" value="1"/>
</dbReference>
<evidence type="ECO:0000313" key="2">
    <source>
        <dbReference type="EMBL" id="CAE8598416.1"/>
    </source>
</evidence>
<proteinExistence type="predicted"/>
<gene>
    <name evidence="2" type="ORF">PGLA1383_LOCUS16824</name>
</gene>
<dbReference type="OMA" id="DENPSCW"/>
<evidence type="ECO:0000313" key="3">
    <source>
        <dbReference type="Proteomes" id="UP000654075"/>
    </source>
</evidence>
<dbReference type="EMBL" id="CAJNNV010010254">
    <property type="protein sequence ID" value="CAE8598416.1"/>
    <property type="molecule type" value="Genomic_DNA"/>
</dbReference>
<keyword evidence="3" id="KW-1185">Reference proteome</keyword>
<feature type="chain" id="PRO_5032501192" evidence="1">
    <location>
        <begin position="24"/>
        <end position="493"/>
    </location>
</feature>
<dbReference type="OrthoDB" id="411632at2759"/>
<name>A0A813EL54_POLGL</name>
<sequence>MGQLSCTAALALGSTLLWADAEAQSFSSTLSSKTWPQRDENPSCWTDGFSHGYCCGPGGPGPGCFAPEGGPEPHSAERCCRSPCGKALRARIEAEGRARCGARPRSNTTLVSGLWNLDRQRWQAHSRYQEGDGRSYARYLSWLDALLQKPQALVLFLDGEAASFAAERRAAYGLSHLTCILEVPMAELPQQQWRRSYLAAHKENQRQLPDDHQPEVMYANYTLVVNSKPELLACAALWDPFASGSEGNSAFVDAGAGRKPGFPPGQEPIVPPDCPPWSLCVGRRMWLFFDFRSKLKRLKHGPTFDTTVLSGRPEGVLLYALWFQWAIGQYLAERVMDDEQSIIAEIWWTGRFQIKSFYGMRWFETLVQMLQASPSEELLPPGTDQDSIEQARRMGRWFGESPSLIWQNTGSIWVPFAEDLGLVEKVVVNEMTDDHLERLAYAGWCLNKRFGYYERFCDEYNIRASERQGPGVVEYLRTLALPTVSSGNRLVHD</sequence>
<dbReference type="InterPro" id="IPR011735">
    <property type="entry name" value="WlaTC/HtrL_glycosyltransf"/>
</dbReference>
<organism evidence="2 3">
    <name type="scientific">Polarella glacialis</name>
    <name type="common">Dinoflagellate</name>
    <dbReference type="NCBI Taxonomy" id="89957"/>
    <lineage>
        <taxon>Eukaryota</taxon>
        <taxon>Sar</taxon>
        <taxon>Alveolata</taxon>
        <taxon>Dinophyceae</taxon>
        <taxon>Suessiales</taxon>
        <taxon>Suessiaceae</taxon>
        <taxon>Polarella</taxon>
    </lineage>
</organism>
<dbReference type="AlphaFoldDB" id="A0A813EL54"/>
<dbReference type="Proteomes" id="UP000654075">
    <property type="component" value="Unassembled WGS sequence"/>
</dbReference>
<feature type="signal peptide" evidence="1">
    <location>
        <begin position="1"/>
        <end position="23"/>
    </location>
</feature>